<evidence type="ECO:0000259" key="3">
    <source>
        <dbReference type="PROSITE" id="PS50883"/>
    </source>
</evidence>
<dbReference type="CDD" id="cd00130">
    <property type="entry name" value="PAS"/>
    <property type="match status" value="2"/>
</dbReference>
<reference evidence="5 6" key="1">
    <citation type="submission" date="2020-10" db="EMBL/GenBank/DDBJ databases">
        <title>Connecting structure to function with the recovery of over 1000 high-quality activated sludge metagenome-assembled genomes encoding full-length rRNA genes using long-read sequencing.</title>
        <authorList>
            <person name="Singleton C.M."/>
            <person name="Petriglieri F."/>
            <person name="Kristensen J.M."/>
            <person name="Kirkegaard R.H."/>
            <person name="Michaelsen T.Y."/>
            <person name="Andersen M.H."/>
            <person name="Karst S.M."/>
            <person name="Dueholm M.S."/>
            <person name="Nielsen P.H."/>
            <person name="Albertsen M."/>
        </authorList>
    </citation>
    <scope>NUCLEOTIDE SEQUENCE [LARGE SCALE GENOMIC DNA]</scope>
    <source>
        <strain evidence="5">EsbW_18-Q3-R4-48_BATAC.463</strain>
    </source>
</reference>
<dbReference type="SMART" id="SM00052">
    <property type="entry name" value="EAL"/>
    <property type="match status" value="1"/>
</dbReference>
<dbReference type="InterPro" id="IPR000700">
    <property type="entry name" value="PAS-assoc_C"/>
</dbReference>
<dbReference type="EMBL" id="JADJMS010000027">
    <property type="protein sequence ID" value="MBK7415873.1"/>
    <property type="molecule type" value="Genomic_DNA"/>
</dbReference>
<dbReference type="PANTHER" id="PTHR44757:SF2">
    <property type="entry name" value="BIOFILM ARCHITECTURE MAINTENANCE PROTEIN MBAA"/>
    <property type="match status" value="1"/>
</dbReference>
<dbReference type="InterPro" id="IPR029787">
    <property type="entry name" value="Nucleotide_cyclase"/>
</dbReference>
<dbReference type="AlphaFoldDB" id="A0A935K3U6"/>
<feature type="domain" description="GGDEF" evidence="4">
    <location>
        <begin position="260"/>
        <end position="393"/>
    </location>
</feature>
<dbReference type="Gene3D" id="3.20.20.450">
    <property type="entry name" value="EAL domain"/>
    <property type="match status" value="1"/>
</dbReference>
<dbReference type="NCBIfam" id="TIGR00229">
    <property type="entry name" value="sensory_box"/>
    <property type="match status" value="2"/>
</dbReference>
<dbReference type="Proteomes" id="UP000739411">
    <property type="component" value="Unassembled WGS sequence"/>
</dbReference>
<dbReference type="PROSITE" id="PS50112">
    <property type="entry name" value="PAS"/>
    <property type="match status" value="2"/>
</dbReference>
<dbReference type="InterPro" id="IPR000160">
    <property type="entry name" value="GGDEF_dom"/>
</dbReference>
<dbReference type="GO" id="GO:0006355">
    <property type="term" value="P:regulation of DNA-templated transcription"/>
    <property type="evidence" value="ECO:0007669"/>
    <property type="project" value="InterPro"/>
</dbReference>
<dbReference type="InterPro" id="IPR035965">
    <property type="entry name" value="PAS-like_dom_sf"/>
</dbReference>
<dbReference type="SUPFAM" id="SSF141868">
    <property type="entry name" value="EAL domain-like"/>
    <property type="match status" value="1"/>
</dbReference>
<dbReference type="Gene3D" id="3.30.450.20">
    <property type="entry name" value="PAS domain"/>
    <property type="match status" value="2"/>
</dbReference>
<dbReference type="InterPro" id="IPR013767">
    <property type="entry name" value="PAS_fold"/>
</dbReference>
<dbReference type="PROSITE" id="PS50883">
    <property type="entry name" value="EAL"/>
    <property type="match status" value="1"/>
</dbReference>
<dbReference type="Gene3D" id="3.30.70.270">
    <property type="match status" value="1"/>
</dbReference>
<feature type="domain" description="EAL" evidence="3">
    <location>
        <begin position="402"/>
        <end position="656"/>
    </location>
</feature>
<dbReference type="PROSITE" id="PS50887">
    <property type="entry name" value="GGDEF"/>
    <property type="match status" value="1"/>
</dbReference>
<feature type="domain" description="PAS" evidence="1">
    <location>
        <begin position="103"/>
        <end position="149"/>
    </location>
</feature>
<dbReference type="SMART" id="SM00267">
    <property type="entry name" value="GGDEF"/>
    <property type="match status" value="1"/>
</dbReference>
<dbReference type="SMART" id="SM00086">
    <property type="entry name" value="PAC"/>
    <property type="match status" value="2"/>
</dbReference>
<accession>A0A935K3U6</accession>
<dbReference type="NCBIfam" id="TIGR00254">
    <property type="entry name" value="GGDEF"/>
    <property type="match status" value="1"/>
</dbReference>
<gene>
    <name evidence="5" type="ORF">IPJ38_12905</name>
</gene>
<dbReference type="InterPro" id="IPR000014">
    <property type="entry name" value="PAS"/>
</dbReference>
<dbReference type="Pfam" id="PF00989">
    <property type="entry name" value="PAS"/>
    <property type="match status" value="1"/>
</dbReference>
<dbReference type="SUPFAM" id="SSF55785">
    <property type="entry name" value="PYP-like sensor domain (PAS domain)"/>
    <property type="match status" value="2"/>
</dbReference>
<organism evidence="5 6">
    <name type="scientific">Candidatus Dechloromonas phosphorivorans</name>
    <dbReference type="NCBI Taxonomy" id="2899244"/>
    <lineage>
        <taxon>Bacteria</taxon>
        <taxon>Pseudomonadati</taxon>
        <taxon>Pseudomonadota</taxon>
        <taxon>Betaproteobacteria</taxon>
        <taxon>Rhodocyclales</taxon>
        <taxon>Azonexaceae</taxon>
        <taxon>Dechloromonas</taxon>
    </lineage>
</organism>
<sequence>MLDLQGNILHHNSAVSELLGYAPNTLIGKSIVTVHPPESHIFARQVVSELIAGKRNTSPLPILRADGQQLMVETRAVMGYWNGEPAIFGVSQDISQRLLAEERQRLATSVFDNAHEGIMITDAQGIIIEINTTFSELTGYSREEAVGHTADLLKSGHHDSDFYKAMWATIGSVGYWRGEVWNRKKSGEIFVELLTISSVRNPNDEITHFVAIFSDITQIKQHQQRLEHLAHFDALTQLPNRILLADRLQLAMAQTERDQKMLAVCYLDLDGFKPVNDVYGHSAGDHMLIEVAQRLRQCVRAGDTVSRLGGDEFVLLFAGIDDVHECDHAVSRVLAALATAFAIGGESINISASIGITLYPTDGSDADTLLRHADQAMYTAKQAGRNRFHLFDPESDRRARARRDEISRIRQGLAEREFVLHYQPKVNMREGRVFGAEALIRWQHPEQGLLAPNQFLPAIDGSEMDILVGEWVLEEALTQLEKWQEQGLKMVVSVNISGTHLQSPSFVENLGKLLVAHPLIAPHCLELEILETAALSDMAMAADIFVACRRLGVSFALDDFGTGYSSLTYFRRLPADTLKIDQSFVRDMLDDPDDLAIVEGVIGLTKAFGRKVIAEGVETAEHGMVLLQLGCDLAQGYGIAHPMPGADIPAWTRNFVPDKLWGSIAAFKWAREDLPMLVAEIDHARWVRSLEAYLADSTDKLGAPVQNQHNCRFGRWYYGPSSQRYAGLESYINIESTHTRIHELGKELIELKKAGDHILLATRLRELHKTSEALTEHIQMIQAEVLLSTQMQRH</sequence>
<feature type="domain" description="PAC" evidence="2">
    <location>
        <begin position="176"/>
        <end position="228"/>
    </location>
</feature>
<dbReference type="FunFam" id="3.30.70.270:FF:000001">
    <property type="entry name" value="Diguanylate cyclase domain protein"/>
    <property type="match status" value="1"/>
</dbReference>
<evidence type="ECO:0000313" key="6">
    <source>
        <dbReference type="Proteomes" id="UP000739411"/>
    </source>
</evidence>
<dbReference type="InterPro" id="IPR001610">
    <property type="entry name" value="PAC"/>
</dbReference>
<dbReference type="GO" id="GO:0003824">
    <property type="term" value="F:catalytic activity"/>
    <property type="evidence" value="ECO:0007669"/>
    <property type="project" value="UniProtKB-ARBA"/>
</dbReference>
<dbReference type="Pfam" id="PF13426">
    <property type="entry name" value="PAS_9"/>
    <property type="match status" value="1"/>
</dbReference>
<evidence type="ECO:0000259" key="1">
    <source>
        <dbReference type="PROSITE" id="PS50112"/>
    </source>
</evidence>
<dbReference type="InterPro" id="IPR043128">
    <property type="entry name" value="Rev_trsase/Diguanyl_cyclase"/>
</dbReference>
<proteinExistence type="predicted"/>
<dbReference type="InterPro" id="IPR001633">
    <property type="entry name" value="EAL_dom"/>
</dbReference>
<dbReference type="InterPro" id="IPR052155">
    <property type="entry name" value="Biofilm_reg_signaling"/>
</dbReference>
<dbReference type="Pfam" id="PF13682">
    <property type="entry name" value="CZB"/>
    <property type="match status" value="1"/>
</dbReference>
<dbReference type="Gene3D" id="1.20.120.30">
    <property type="entry name" value="Aspartate receptor, ligand-binding domain"/>
    <property type="match status" value="1"/>
</dbReference>
<feature type="domain" description="PAS" evidence="1">
    <location>
        <begin position="1"/>
        <end position="54"/>
    </location>
</feature>
<dbReference type="PANTHER" id="PTHR44757">
    <property type="entry name" value="DIGUANYLATE CYCLASE DGCP"/>
    <property type="match status" value="1"/>
</dbReference>
<dbReference type="PROSITE" id="PS50113">
    <property type="entry name" value="PAC"/>
    <property type="match status" value="1"/>
</dbReference>
<dbReference type="CDD" id="cd01948">
    <property type="entry name" value="EAL"/>
    <property type="match status" value="1"/>
</dbReference>
<comment type="caution">
    <text evidence="5">The sequence shown here is derived from an EMBL/GenBank/DDBJ whole genome shotgun (WGS) entry which is preliminary data.</text>
</comment>
<evidence type="ECO:0000259" key="2">
    <source>
        <dbReference type="PROSITE" id="PS50113"/>
    </source>
</evidence>
<dbReference type="SUPFAM" id="SSF55073">
    <property type="entry name" value="Nucleotide cyclase"/>
    <property type="match status" value="1"/>
</dbReference>
<dbReference type="Pfam" id="PF00563">
    <property type="entry name" value="EAL"/>
    <property type="match status" value="1"/>
</dbReference>
<dbReference type="SMART" id="SM00091">
    <property type="entry name" value="PAS"/>
    <property type="match status" value="2"/>
</dbReference>
<dbReference type="InterPro" id="IPR035919">
    <property type="entry name" value="EAL_sf"/>
</dbReference>
<dbReference type="CDD" id="cd01949">
    <property type="entry name" value="GGDEF"/>
    <property type="match status" value="1"/>
</dbReference>
<evidence type="ECO:0000259" key="4">
    <source>
        <dbReference type="PROSITE" id="PS50887"/>
    </source>
</evidence>
<protein>
    <submittedName>
        <fullName evidence="5">EAL domain-containing protein</fullName>
    </submittedName>
</protein>
<name>A0A935K3U6_9RHOO</name>
<dbReference type="InterPro" id="IPR025991">
    <property type="entry name" value="Chemoreceptor_zinc-bind_dom"/>
</dbReference>
<dbReference type="Pfam" id="PF00990">
    <property type="entry name" value="GGDEF"/>
    <property type="match status" value="1"/>
</dbReference>
<evidence type="ECO:0000313" key="5">
    <source>
        <dbReference type="EMBL" id="MBK7415873.1"/>
    </source>
</evidence>